<dbReference type="HOGENOM" id="CLU_1544273_0_0_2"/>
<dbReference type="EnsemblBacteria" id="ABL78146">
    <property type="protein sequence ID" value="ABL78146"/>
    <property type="gene ID" value="Tpen_0744"/>
</dbReference>
<dbReference type="SUPFAM" id="SSF52540">
    <property type="entry name" value="P-loop containing nucleoside triphosphate hydrolases"/>
    <property type="match status" value="1"/>
</dbReference>
<dbReference type="Gene3D" id="3.40.50.300">
    <property type="entry name" value="P-loop containing nucleotide triphosphate hydrolases"/>
    <property type="match status" value="1"/>
</dbReference>
<accession>A1RY66</accession>
<dbReference type="OrthoDB" id="31575at2157"/>
<dbReference type="AlphaFoldDB" id="A1RY66"/>
<dbReference type="RefSeq" id="WP_011752411.1">
    <property type="nucleotide sequence ID" value="NC_008698.1"/>
</dbReference>
<gene>
    <name evidence="1" type="ordered locus">Tpen_0744</name>
</gene>
<sequence>MSSLLRLLPRGFSLEVSGPPGSGRRLFVAKLVEYVVERGGSVLYVDLAGTQYRLCRSGSGLCSSERVTFTRPGDPAEAALLSFVDDDLVVLDSVPRLFFGFQAGYRERWGYVSSALLGGLRRASRGLGFVVVNYRSGEKSFGERVFASYFTHRVALEAGGKARLVYPYETPIA</sequence>
<dbReference type="GeneID" id="4600395"/>
<reference evidence="2" key="1">
    <citation type="journal article" date="2008" name="J. Bacteriol.">
        <title>Genome sequence of Thermofilum pendens reveals an exceptional loss of biosynthetic pathways without genome reduction.</title>
        <authorList>
            <person name="Anderson I."/>
            <person name="Rodriguez J."/>
            <person name="Susanti D."/>
            <person name="Porat I."/>
            <person name="Reich C."/>
            <person name="Ulrich L.E."/>
            <person name="Elkins J.G."/>
            <person name="Mavromatis K."/>
            <person name="Lykidis A."/>
            <person name="Kim E."/>
            <person name="Thompson L.S."/>
            <person name="Nolan M."/>
            <person name="Land M."/>
            <person name="Copeland A."/>
            <person name="Lapidus A."/>
            <person name="Lucas S."/>
            <person name="Detter C."/>
            <person name="Zhulin I.B."/>
            <person name="Olsen G.J."/>
            <person name="Whitman W."/>
            <person name="Mukhopadhyay B."/>
            <person name="Bristow J."/>
            <person name="Kyrpides N."/>
        </authorList>
    </citation>
    <scope>NUCLEOTIDE SEQUENCE [LARGE SCALE GENOMIC DNA]</scope>
    <source>
        <strain evidence="2">DSM 2475 / Hrk 5</strain>
    </source>
</reference>
<dbReference type="KEGG" id="tpe:Tpen_0744"/>
<dbReference type="eggNOG" id="arCOG01174">
    <property type="taxonomic scope" value="Archaea"/>
</dbReference>
<dbReference type="InterPro" id="IPR027417">
    <property type="entry name" value="P-loop_NTPase"/>
</dbReference>
<dbReference type="STRING" id="368408.Tpen_0744"/>
<protein>
    <recommendedName>
        <fullName evidence="3">KaiC-like domain-containing protein</fullName>
    </recommendedName>
</protein>
<proteinExistence type="predicted"/>
<dbReference type="EMBL" id="CP000505">
    <property type="protein sequence ID" value="ABL78146.1"/>
    <property type="molecule type" value="Genomic_DNA"/>
</dbReference>
<evidence type="ECO:0000313" key="1">
    <source>
        <dbReference type="EMBL" id="ABL78146.1"/>
    </source>
</evidence>
<organism evidence="1 2">
    <name type="scientific">Thermofilum pendens (strain DSM 2475 / Hrk 5)</name>
    <dbReference type="NCBI Taxonomy" id="368408"/>
    <lineage>
        <taxon>Archaea</taxon>
        <taxon>Thermoproteota</taxon>
        <taxon>Thermoprotei</taxon>
        <taxon>Thermofilales</taxon>
        <taxon>Thermofilaceae</taxon>
        <taxon>Thermofilum</taxon>
    </lineage>
</organism>
<name>A1RY66_THEPD</name>
<dbReference type="Proteomes" id="UP000000641">
    <property type="component" value="Chromosome"/>
</dbReference>
<keyword evidence="2" id="KW-1185">Reference proteome</keyword>
<evidence type="ECO:0000313" key="2">
    <source>
        <dbReference type="Proteomes" id="UP000000641"/>
    </source>
</evidence>
<evidence type="ECO:0008006" key="3">
    <source>
        <dbReference type="Google" id="ProtNLM"/>
    </source>
</evidence>